<dbReference type="InterPro" id="IPR003719">
    <property type="entry name" value="Phenazine_PhzF-like"/>
</dbReference>
<dbReference type="STRING" id="578942.SAMN05216289_12316"/>
<dbReference type="SUPFAM" id="SSF54506">
    <property type="entry name" value="Diaminopimelate epimerase-like"/>
    <property type="match status" value="1"/>
</dbReference>
<evidence type="ECO:0000256" key="1">
    <source>
        <dbReference type="ARBA" id="ARBA00008270"/>
    </source>
</evidence>
<comment type="similarity">
    <text evidence="1">Belongs to the PhzF family.</text>
</comment>
<dbReference type="GO" id="GO:0005737">
    <property type="term" value="C:cytoplasm"/>
    <property type="evidence" value="ECO:0007669"/>
    <property type="project" value="TreeGrafter"/>
</dbReference>
<reference evidence="3 4" key="1">
    <citation type="submission" date="2016-10" db="EMBL/GenBank/DDBJ databases">
        <authorList>
            <person name="de Groot N.N."/>
        </authorList>
    </citation>
    <scope>NUCLEOTIDE SEQUENCE [LARGE SCALE GENOMIC DNA]</scope>
    <source>
        <strain evidence="3 4">CGMCC 1.7659</strain>
    </source>
</reference>
<dbReference type="PIRSF" id="PIRSF016184">
    <property type="entry name" value="PhzC_PhzF"/>
    <property type="match status" value="1"/>
</dbReference>
<organism evidence="3 4">
    <name type="scientific">Dokdonella immobilis</name>
    <dbReference type="NCBI Taxonomy" id="578942"/>
    <lineage>
        <taxon>Bacteria</taxon>
        <taxon>Pseudomonadati</taxon>
        <taxon>Pseudomonadota</taxon>
        <taxon>Gammaproteobacteria</taxon>
        <taxon>Lysobacterales</taxon>
        <taxon>Rhodanobacteraceae</taxon>
        <taxon>Dokdonella</taxon>
    </lineage>
</organism>
<dbReference type="Pfam" id="PF02567">
    <property type="entry name" value="PhzC-PhzF"/>
    <property type="match status" value="1"/>
</dbReference>
<dbReference type="NCBIfam" id="TIGR00654">
    <property type="entry name" value="PhzF_family"/>
    <property type="match status" value="1"/>
</dbReference>
<protein>
    <submittedName>
        <fullName evidence="3">Phenazine biosynthesis protein PhzF family</fullName>
    </submittedName>
</protein>
<evidence type="ECO:0000256" key="2">
    <source>
        <dbReference type="PIRSR" id="PIRSR016184-1"/>
    </source>
</evidence>
<proteinExistence type="inferred from homology"/>
<sequence>MPANRYFQLDVFTHRPGGGNPLGVVVGADDWSDSAMQAFAAWTNIVETTFLLSPSTPAASYRLRIFTPTREIAFAGHPSIGSAHVALQSGFAGAHDGVLIQECQAGLLPIRVEGQASERRLSIQAPKASVLKTGVDSRSLLGTTLSKIRLGALPPAFVEGGRRWWLAEFAEEWALRAWHPDHAAIKKIALDSDSLGLCVFARSSDPGYDIALRAFPAGVGIVEDPASGAANGLVAAYIAAAEPDGPLARGYTVSQGREIGHDARLDIRIDADAAVWVGGQTQTVIEGEVDWPCR</sequence>
<dbReference type="RefSeq" id="WP_092409101.1">
    <property type="nucleotide sequence ID" value="NZ_FOVF01000023.1"/>
</dbReference>
<accession>A0A1I4Z7F6</accession>
<dbReference type="PANTHER" id="PTHR13774:SF32">
    <property type="entry name" value="ANTISENSE-ENHANCING SEQUENCE 1"/>
    <property type="match status" value="1"/>
</dbReference>
<dbReference type="EMBL" id="FOVF01000023">
    <property type="protein sequence ID" value="SFN45909.1"/>
    <property type="molecule type" value="Genomic_DNA"/>
</dbReference>
<dbReference type="AlphaFoldDB" id="A0A1I4Z7F6"/>
<dbReference type="GO" id="GO:0016853">
    <property type="term" value="F:isomerase activity"/>
    <property type="evidence" value="ECO:0007669"/>
    <property type="project" value="TreeGrafter"/>
</dbReference>
<dbReference type="PANTHER" id="PTHR13774">
    <property type="entry name" value="PHENAZINE BIOSYNTHESIS PROTEIN"/>
    <property type="match status" value="1"/>
</dbReference>
<dbReference type="Proteomes" id="UP000198575">
    <property type="component" value="Unassembled WGS sequence"/>
</dbReference>
<keyword evidence="4" id="KW-1185">Reference proteome</keyword>
<evidence type="ECO:0000313" key="3">
    <source>
        <dbReference type="EMBL" id="SFN45909.1"/>
    </source>
</evidence>
<dbReference type="OrthoDB" id="9788221at2"/>
<feature type="active site" evidence="2">
    <location>
        <position position="47"/>
    </location>
</feature>
<evidence type="ECO:0000313" key="4">
    <source>
        <dbReference type="Proteomes" id="UP000198575"/>
    </source>
</evidence>
<name>A0A1I4Z7F6_9GAMM</name>
<gene>
    <name evidence="3" type="ORF">SAMN05216289_12316</name>
</gene>
<dbReference type="Gene3D" id="3.10.310.10">
    <property type="entry name" value="Diaminopimelate Epimerase, Chain A, domain 1"/>
    <property type="match status" value="2"/>
</dbReference>